<keyword evidence="1" id="KW-0812">Transmembrane</keyword>
<sequence length="111" mass="12631">MNAELLIGNVSAGYIAGFTWYLLDFMTKGKMTGHFYQFGLLGHEWDNDKWLLAGLSLVLALICVSLLPFYNFPRNSIHNPPRPFTSEATFPKKRYTMISFSPHFHRGGSIT</sequence>
<organism evidence="2 3">
    <name type="scientific">Paenibacillus jilunlii</name>
    <dbReference type="NCBI Taxonomy" id="682956"/>
    <lineage>
        <taxon>Bacteria</taxon>
        <taxon>Bacillati</taxon>
        <taxon>Bacillota</taxon>
        <taxon>Bacilli</taxon>
        <taxon>Bacillales</taxon>
        <taxon>Paenibacillaceae</taxon>
        <taxon>Paenibacillus</taxon>
    </lineage>
</organism>
<dbReference type="Proteomes" id="UP000070252">
    <property type="component" value="Unassembled WGS sequence"/>
</dbReference>
<keyword evidence="3" id="KW-1185">Reference proteome</keyword>
<evidence type="ECO:0000313" key="2">
    <source>
        <dbReference type="EMBL" id="KWX71343.1"/>
    </source>
</evidence>
<feature type="transmembrane region" description="Helical" evidence="1">
    <location>
        <begin position="5"/>
        <end position="23"/>
    </location>
</feature>
<evidence type="ECO:0000256" key="1">
    <source>
        <dbReference type="SAM" id="Phobius"/>
    </source>
</evidence>
<reference evidence="2 3" key="1">
    <citation type="submission" date="2015-08" db="EMBL/GenBank/DDBJ databases">
        <title>Genome of Paenibacillus jilunlii.</title>
        <authorList>
            <person name="Sant'Anna F.H."/>
            <person name="Ambrosini A."/>
            <person name="Souza R."/>
            <person name="Bach E."/>
            <person name="Fernandes G."/>
            <person name="Balsanelli E."/>
            <person name="Baura V.A."/>
            <person name="Pedrosa F.O."/>
            <person name="Souza E.M."/>
            <person name="Passaglia L."/>
        </authorList>
    </citation>
    <scope>NUCLEOTIDE SEQUENCE [LARGE SCALE GENOMIC DNA]</scope>
    <source>
        <strain evidence="2 3">DSM 23019</strain>
    </source>
</reference>
<dbReference type="EMBL" id="LIPY01000122">
    <property type="protein sequence ID" value="KWX71343.1"/>
    <property type="molecule type" value="Genomic_DNA"/>
</dbReference>
<name>A0ABR5SNT7_9BACL</name>
<accession>A0ABR5SNT7</accession>
<feature type="transmembrane region" description="Helical" evidence="1">
    <location>
        <begin position="50"/>
        <end position="72"/>
    </location>
</feature>
<evidence type="ECO:0000313" key="3">
    <source>
        <dbReference type="Proteomes" id="UP000070252"/>
    </source>
</evidence>
<protein>
    <submittedName>
        <fullName evidence="2">Uncharacterized protein</fullName>
    </submittedName>
</protein>
<keyword evidence="1" id="KW-0472">Membrane</keyword>
<keyword evidence="1" id="KW-1133">Transmembrane helix</keyword>
<proteinExistence type="predicted"/>
<comment type="caution">
    <text evidence="2">The sequence shown here is derived from an EMBL/GenBank/DDBJ whole genome shotgun (WGS) entry which is preliminary data.</text>
</comment>
<gene>
    <name evidence="2" type="ORF">AML91_24285</name>
</gene>